<feature type="domain" description="Lipid desaturase" evidence="7">
    <location>
        <begin position="104"/>
        <end position="282"/>
    </location>
</feature>
<organism evidence="8 9">
    <name type="scientific">Meloidogyne incognita</name>
    <name type="common">Southern root-knot nematode worm</name>
    <name type="synonym">Oxyuris incognita</name>
    <dbReference type="NCBI Taxonomy" id="6306"/>
    <lineage>
        <taxon>Eukaryota</taxon>
        <taxon>Metazoa</taxon>
        <taxon>Ecdysozoa</taxon>
        <taxon>Nematoda</taxon>
        <taxon>Chromadorea</taxon>
        <taxon>Rhabditida</taxon>
        <taxon>Tylenchina</taxon>
        <taxon>Tylenchomorpha</taxon>
        <taxon>Tylenchoidea</taxon>
        <taxon>Meloidogynidae</taxon>
        <taxon>Meloidogyninae</taxon>
        <taxon>Meloidogyne</taxon>
        <taxon>Meloidogyne incognita group</taxon>
    </lineage>
</organism>
<proteinExistence type="inferred from homology"/>
<dbReference type="Pfam" id="PF10520">
    <property type="entry name" value="Lipid_desat"/>
    <property type="match status" value="1"/>
</dbReference>
<sequence length="291" mass="33812">MMEASSSFSDNRLSAVSDKIAETEMEFSYETQIFDNSALRHRWGPNHVGAKKLASMYGRGKRVQELLCIWFGTALFLLLFISLCLHIQHIQLGKILFAAIFGVLAADFSSGLVHWGADTWGTVDTFIGRNFIRPFREHHVDPTAITRHDFIEVNGDNFMLCIPKLTQIAWQHCTSLPNEKGELEEVLAWHWFWFLFGVYIAMTNQIHKWSHSYTGLPTWVLALQRFQLILPRHHHKMHHISPHACRYCITTGWLNPLLDAVGFWRRLEFCVSTLTGWKPRDDDLRWAFKTQ</sequence>
<dbReference type="PANTHER" id="PTHR48230">
    <property type="match status" value="1"/>
</dbReference>
<evidence type="ECO:0000256" key="1">
    <source>
        <dbReference type="ARBA" id="ARBA00004141"/>
    </source>
</evidence>
<evidence type="ECO:0000259" key="7">
    <source>
        <dbReference type="Pfam" id="PF10520"/>
    </source>
</evidence>
<dbReference type="PANTHER" id="PTHR48230:SF1">
    <property type="entry name" value="LIPID DESATURASE DOMAIN-CONTAINING PROTEIN"/>
    <property type="match status" value="1"/>
</dbReference>
<dbReference type="InterPro" id="IPR019547">
    <property type="entry name" value="Lipid_desat"/>
</dbReference>
<evidence type="ECO:0000256" key="6">
    <source>
        <dbReference type="SAM" id="Phobius"/>
    </source>
</evidence>
<accession>A0A914L0J3</accession>
<keyword evidence="8" id="KW-1185">Reference proteome</keyword>
<feature type="transmembrane region" description="Helical" evidence="6">
    <location>
        <begin position="63"/>
        <end position="83"/>
    </location>
</feature>
<dbReference type="Proteomes" id="UP000887563">
    <property type="component" value="Unplaced"/>
</dbReference>
<dbReference type="InterPro" id="IPR053335">
    <property type="entry name" value="Fatty_acid_desaturase_CarF"/>
</dbReference>
<protein>
    <submittedName>
        <fullName evidence="9">Lipid desaturase domain-containing protein</fullName>
    </submittedName>
</protein>
<feature type="transmembrane region" description="Helical" evidence="6">
    <location>
        <begin position="95"/>
        <end position="117"/>
    </location>
</feature>
<comment type="similarity">
    <text evidence="2">Belongs to the fatty acid desaturase CarF family.</text>
</comment>
<evidence type="ECO:0000256" key="3">
    <source>
        <dbReference type="ARBA" id="ARBA00022692"/>
    </source>
</evidence>
<evidence type="ECO:0000256" key="4">
    <source>
        <dbReference type="ARBA" id="ARBA00022989"/>
    </source>
</evidence>
<name>A0A914L0J3_MELIC</name>
<keyword evidence="4 6" id="KW-1133">Transmembrane helix</keyword>
<feature type="transmembrane region" description="Helical" evidence="6">
    <location>
        <begin position="186"/>
        <end position="202"/>
    </location>
</feature>
<keyword evidence="5 6" id="KW-0472">Membrane</keyword>
<reference evidence="9" key="1">
    <citation type="submission" date="2022-11" db="UniProtKB">
        <authorList>
            <consortium name="WormBaseParasite"/>
        </authorList>
    </citation>
    <scope>IDENTIFICATION</scope>
</reference>
<evidence type="ECO:0000256" key="2">
    <source>
        <dbReference type="ARBA" id="ARBA00007620"/>
    </source>
</evidence>
<evidence type="ECO:0000256" key="5">
    <source>
        <dbReference type="ARBA" id="ARBA00023136"/>
    </source>
</evidence>
<dbReference type="AlphaFoldDB" id="A0A914L0J3"/>
<dbReference type="WBParaSite" id="Minc3s00164g06494">
    <property type="protein sequence ID" value="Minc3s00164g06494"/>
    <property type="gene ID" value="Minc3s00164g06494"/>
</dbReference>
<dbReference type="GO" id="GO:0016020">
    <property type="term" value="C:membrane"/>
    <property type="evidence" value="ECO:0007669"/>
    <property type="project" value="UniProtKB-SubCell"/>
</dbReference>
<evidence type="ECO:0000313" key="9">
    <source>
        <dbReference type="WBParaSite" id="Minc3s00164g06494"/>
    </source>
</evidence>
<comment type="subcellular location">
    <subcellularLocation>
        <location evidence="1">Membrane</location>
        <topology evidence="1">Multi-pass membrane protein</topology>
    </subcellularLocation>
</comment>
<keyword evidence="3 6" id="KW-0812">Transmembrane</keyword>
<evidence type="ECO:0000313" key="8">
    <source>
        <dbReference type="Proteomes" id="UP000887563"/>
    </source>
</evidence>